<evidence type="ECO:0000313" key="1">
    <source>
        <dbReference type="EMBL" id="GIY26881.1"/>
    </source>
</evidence>
<dbReference type="AlphaFoldDB" id="A0AAV4S125"/>
<comment type="caution">
    <text evidence="1">The sequence shown here is derived from an EMBL/GenBank/DDBJ whole genome shotgun (WGS) entry which is preliminary data.</text>
</comment>
<protein>
    <submittedName>
        <fullName evidence="1">Uncharacterized protein</fullName>
    </submittedName>
</protein>
<accession>A0AAV4S125</accession>
<dbReference type="Proteomes" id="UP001054945">
    <property type="component" value="Unassembled WGS sequence"/>
</dbReference>
<gene>
    <name evidence="1" type="ORF">CEXT_421041</name>
</gene>
<proteinExistence type="predicted"/>
<dbReference type="EMBL" id="BPLR01008743">
    <property type="protein sequence ID" value="GIY26881.1"/>
    <property type="molecule type" value="Genomic_DNA"/>
</dbReference>
<sequence length="174" mass="19865">MQIAQALITAYANEKDPAESSASLLCPLMNVLKYYSNYLDCCCFYFVYECRGRYSVFSMNKKISSRREIGIINADTFNLRSASWTQTTIAISQNSAAKLRSLLNESKSIAERRRTKECRAFLKGARNSVLLWISFKHKCLFIWQDANFGSLDYSTYANEKDPAEMSALSTHERA</sequence>
<keyword evidence="2" id="KW-1185">Reference proteome</keyword>
<name>A0AAV4S125_CAEEX</name>
<evidence type="ECO:0000313" key="2">
    <source>
        <dbReference type="Proteomes" id="UP001054945"/>
    </source>
</evidence>
<reference evidence="1 2" key="1">
    <citation type="submission" date="2021-06" db="EMBL/GenBank/DDBJ databases">
        <title>Caerostris extrusa draft genome.</title>
        <authorList>
            <person name="Kono N."/>
            <person name="Arakawa K."/>
        </authorList>
    </citation>
    <scope>NUCLEOTIDE SEQUENCE [LARGE SCALE GENOMIC DNA]</scope>
</reference>
<organism evidence="1 2">
    <name type="scientific">Caerostris extrusa</name>
    <name type="common">Bark spider</name>
    <name type="synonym">Caerostris bankana</name>
    <dbReference type="NCBI Taxonomy" id="172846"/>
    <lineage>
        <taxon>Eukaryota</taxon>
        <taxon>Metazoa</taxon>
        <taxon>Ecdysozoa</taxon>
        <taxon>Arthropoda</taxon>
        <taxon>Chelicerata</taxon>
        <taxon>Arachnida</taxon>
        <taxon>Araneae</taxon>
        <taxon>Araneomorphae</taxon>
        <taxon>Entelegynae</taxon>
        <taxon>Araneoidea</taxon>
        <taxon>Araneidae</taxon>
        <taxon>Caerostris</taxon>
    </lineage>
</organism>